<dbReference type="PANTHER" id="PTHR23137">
    <property type="entry name" value="VESICLE TRANSPORT PROTEIN-RELATED"/>
    <property type="match status" value="1"/>
</dbReference>
<protein>
    <recommendedName>
        <fullName evidence="8">Protein transport protein SFT2</fullName>
    </recommendedName>
</protein>
<keyword evidence="10" id="KW-1185">Reference proteome</keyword>
<keyword evidence="2 8" id="KW-0813">Transport</keyword>
<keyword evidence="6 8" id="KW-0472">Membrane</keyword>
<sequence>MPSGWYNLEAATAAVPTFEEEPAFSFLKLSRTQRIYGFGACMAIGFVLSIIGTSLLYLGLTIQFALMFTLGTIVSLIGTGFIVGFTKQLTAMFKPIRVVASIVFLGAIGMTFVAAFILHNKLLCLILVIVQYLAFLW</sequence>
<dbReference type="OrthoDB" id="73614at2759"/>
<evidence type="ECO:0000256" key="8">
    <source>
        <dbReference type="RuleBase" id="RU363111"/>
    </source>
</evidence>
<comment type="similarity">
    <text evidence="7 8">Belongs to the SFT2 family.</text>
</comment>
<reference evidence="9 10" key="1">
    <citation type="journal article" date="2011" name="PLoS Pathog.">
        <title>Endophytic Life Strategies Decoded by Genome and Transcriptome Analyses of the Mutualistic Root Symbiont Piriformospora indica.</title>
        <authorList>
            <person name="Zuccaro A."/>
            <person name="Lahrmann U."/>
            <person name="Guldener U."/>
            <person name="Langen G."/>
            <person name="Pfiffi S."/>
            <person name="Biedenkopf D."/>
            <person name="Wong P."/>
            <person name="Samans B."/>
            <person name="Grimm C."/>
            <person name="Basiewicz M."/>
            <person name="Murat C."/>
            <person name="Martin F."/>
            <person name="Kogel K.H."/>
        </authorList>
    </citation>
    <scope>NUCLEOTIDE SEQUENCE [LARGE SCALE GENOMIC DNA]</scope>
    <source>
        <strain evidence="9 10">DSM 11827</strain>
    </source>
</reference>
<keyword evidence="4 8" id="KW-0653">Protein transport</keyword>
<dbReference type="eggNOG" id="KOG2887">
    <property type="taxonomic scope" value="Eukaryota"/>
</dbReference>
<feature type="transmembrane region" description="Helical" evidence="8">
    <location>
        <begin position="35"/>
        <end position="58"/>
    </location>
</feature>
<keyword evidence="8" id="KW-0333">Golgi apparatus</keyword>
<dbReference type="GO" id="GO:0000139">
    <property type="term" value="C:Golgi membrane"/>
    <property type="evidence" value="ECO:0007669"/>
    <property type="project" value="UniProtKB-SubCell"/>
</dbReference>
<evidence type="ECO:0000256" key="2">
    <source>
        <dbReference type="ARBA" id="ARBA00022448"/>
    </source>
</evidence>
<evidence type="ECO:0000256" key="1">
    <source>
        <dbReference type="ARBA" id="ARBA00004141"/>
    </source>
</evidence>
<gene>
    <name evidence="9" type="ORF">PIIN_01024</name>
</gene>
<proteinExistence type="inferred from homology"/>
<evidence type="ECO:0000313" key="9">
    <source>
        <dbReference type="EMBL" id="CCA67192.1"/>
    </source>
</evidence>
<dbReference type="InterPro" id="IPR011691">
    <property type="entry name" value="Vesicle_transpt_SFT2"/>
</dbReference>
<evidence type="ECO:0000256" key="4">
    <source>
        <dbReference type="ARBA" id="ARBA00022927"/>
    </source>
</evidence>
<evidence type="ECO:0000256" key="5">
    <source>
        <dbReference type="ARBA" id="ARBA00022989"/>
    </source>
</evidence>
<dbReference type="Pfam" id="PF04178">
    <property type="entry name" value="Got1"/>
    <property type="match status" value="1"/>
</dbReference>
<name>G4T782_SERID</name>
<evidence type="ECO:0000256" key="6">
    <source>
        <dbReference type="ARBA" id="ARBA00023136"/>
    </source>
</evidence>
<comment type="function">
    <text evidence="8">Nonessential protein required for the fusion of transport vesicles derived from the endocytic pathway with the Golgi complex.</text>
</comment>
<dbReference type="PANTHER" id="PTHR23137:SF6">
    <property type="entry name" value="VESICLE TRANSPORT PROTEIN"/>
    <property type="match status" value="1"/>
</dbReference>
<evidence type="ECO:0000256" key="3">
    <source>
        <dbReference type="ARBA" id="ARBA00022692"/>
    </source>
</evidence>
<keyword evidence="3 8" id="KW-0812">Transmembrane</keyword>
<dbReference type="AlphaFoldDB" id="G4T782"/>
<dbReference type="GO" id="GO:0015031">
    <property type="term" value="P:protein transport"/>
    <property type="evidence" value="ECO:0007669"/>
    <property type="project" value="UniProtKB-KW"/>
</dbReference>
<keyword evidence="5 8" id="KW-1133">Transmembrane helix</keyword>
<evidence type="ECO:0000313" key="10">
    <source>
        <dbReference type="Proteomes" id="UP000007148"/>
    </source>
</evidence>
<feature type="transmembrane region" description="Helical" evidence="8">
    <location>
        <begin position="64"/>
        <end position="86"/>
    </location>
</feature>
<dbReference type="Proteomes" id="UP000007148">
    <property type="component" value="Unassembled WGS sequence"/>
</dbReference>
<dbReference type="GO" id="GO:0016192">
    <property type="term" value="P:vesicle-mediated transport"/>
    <property type="evidence" value="ECO:0007669"/>
    <property type="project" value="InterPro"/>
</dbReference>
<dbReference type="InterPro" id="IPR007305">
    <property type="entry name" value="Vesicle_transpt_Got1/SFT2"/>
</dbReference>
<comment type="subcellular location">
    <subcellularLocation>
        <location evidence="8">Golgi apparatus membrane</location>
        <topology evidence="8">Multi-pass membrane protein</topology>
    </subcellularLocation>
    <subcellularLocation>
        <location evidence="1">Membrane</location>
        <topology evidence="1">Multi-pass membrane protein</topology>
    </subcellularLocation>
</comment>
<feature type="transmembrane region" description="Helical" evidence="8">
    <location>
        <begin position="98"/>
        <end position="118"/>
    </location>
</feature>
<comment type="caution">
    <text evidence="8">Lacks conserved residue(s) required for the propagation of feature annotation.</text>
</comment>
<dbReference type="OMA" id="IAAIVWK"/>
<organism evidence="9 10">
    <name type="scientific">Serendipita indica (strain DSM 11827)</name>
    <name type="common">Root endophyte fungus</name>
    <name type="synonym">Piriformospora indica</name>
    <dbReference type="NCBI Taxonomy" id="1109443"/>
    <lineage>
        <taxon>Eukaryota</taxon>
        <taxon>Fungi</taxon>
        <taxon>Dikarya</taxon>
        <taxon>Basidiomycota</taxon>
        <taxon>Agaricomycotina</taxon>
        <taxon>Agaricomycetes</taxon>
        <taxon>Sebacinales</taxon>
        <taxon>Serendipitaceae</taxon>
        <taxon>Serendipita</taxon>
    </lineage>
</organism>
<dbReference type="EMBL" id="CAFZ01000010">
    <property type="protein sequence ID" value="CCA67192.1"/>
    <property type="molecule type" value="Genomic_DNA"/>
</dbReference>
<dbReference type="STRING" id="1109443.G4T782"/>
<accession>G4T782</accession>
<dbReference type="InParanoid" id="G4T782"/>
<comment type="caution">
    <text evidence="9">The sequence shown here is derived from an EMBL/GenBank/DDBJ whole genome shotgun (WGS) entry which is preliminary data.</text>
</comment>
<evidence type="ECO:0000256" key="7">
    <source>
        <dbReference type="ARBA" id="ARBA00025800"/>
    </source>
</evidence>
<dbReference type="HOGENOM" id="CLU_099529_2_0_1"/>